<evidence type="ECO:0000256" key="4">
    <source>
        <dbReference type="ARBA" id="ARBA00022917"/>
    </source>
</evidence>
<feature type="domain" description="Prokaryotic-type class I peptide chain release factors" evidence="8">
    <location>
        <begin position="235"/>
        <end position="251"/>
    </location>
</feature>
<dbReference type="Gene3D" id="6.10.140.1950">
    <property type="match status" value="1"/>
</dbReference>
<keyword evidence="10" id="KW-1185">Reference proteome</keyword>
<gene>
    <name evidence="5 9" type="primary">prfA</name>
    <name evidence="9" type="ORF">rosag_28460</name>
</gene>
<comment type="PTM">
    <text evidence="5">Methylated by PrmC. Methylation increases the termination efficiency of RF1.</text>
</comment>
<evidence type="ECO:0000256" key="3">
    <source>
        <dbReference type="ARBA" id="ARBA00022481"/>
    </source>
</evidence>
<reference evidence="9" key="1">
    <citation type="submission" date="2022-08" db="EMBL/GenBank/DDBJ databases">
        <title>Draft genome sequencing of Roseisolibacter agri AW1220.</title>
        <authorList>
            <person name="Tobiishi Y."/>
            <person name="Tonouchi A."/>
        </authorList>
    </citation>
    <scope>NUCLEOTIDE SEQUENCE</scope>
    <source>
        <strain evidence="9">AW1220</strain>
    </source>
</reference>
<dbReference type="InterPro" id="IPR050057">
    <property type="entry name" value="Prokaryotic/Mito_RF"/>
</dbReference>
<dbReference type="EMBL" id="BRXS01000004">
    <property type="protein sequence ID" value="GLC26333.1"/>
    <property type="molecule type" value="Genomic_DNA"/>
</dbReference>
<evidence type="ECO:0000313" key="10">
    <source>
        <dbReference type="Proteomes" id="UP001161325"/>
    </source>
</evidence>
<feature type="coiled-coil region" evidence="7">
    <location>
        <begin position="261"/>
        <end position="288"/>
    </location>
</feature>
<dbReference type="InterPro" id="IPR004373">
    <property type="entry name" value="RF-1"/>
</dbReference>
<dbReference type="NCBIfam" id="NF001859">
    <property type="entry name" value="PRK00591.1"/>
    <property type="match status" value="1"/>
</dbReference>
<dbReference type="GO" id="GO:0016149">
    <property type="term" value="F:translation release factor activity, codon specific"/>
    <property type="evidence" value="ECO:0007669"/>
    <property type="project" value="UniProtKB-UniRule"/>
</dbReference>
<evidence type="ECO:0000256" key="2">
    <source>
        <dbReference type="ARBA" id="ARBA00010835"/>
    </source>
</evidence>
<keyword evidence="4 5" id="KW-0648">Protein biosynthesis</keyword>
<feature type="modified residue" description="N5-methylglutamine" evidence="5">
    <location>
        <position position="242"/>
    </location>
</feature>
<organism evidence="9 10">
    <name type="scientific">Roseisolibacter agri</name>
    <dbReference type="NCBI Taxonomy" id="2014610"/>
    <lineage>
        <taxon>Bacteria</taxon>
        <taxon>Pseudomonadati</taxon>
        <taxon>Gemmatimonadota</taxon>
        <taxon>Gemmatimonadia</taxon>
        <taxon>Gemmatimonadales</taxon>
        <taxon>Gemmatimonadaceae</taxon>
        <taxon>Roseisolibacter</taxon>
    </lineage>
</organism>
<dbReference type="SUPFAM" id="SSF75620">
    <property type="entry name" value="Release factor"/>
    <property type="match status" value="1"/>
</dbReference>
<comment type="similarity">
    <text evidence="2 5">Belongs to the prokaryotic/mitochondrial release factor family.</text>
</comment>
<evidence type="ECO:0000259" key="8">
    <source>
        <dbReference type="PROSITE" id="PS00745"/>
    </source>
</evidence>
<evidence type="ECO:0000313" key="9">
    <source>
        <dbReference type="EMBL" id="GLC26333.1"/>
    </source>
</evidence>
<dbReference type="Gene3D" id="3.30.70.1660">
    <property type="match status" value="2"/>
</dbReference>
<dbReference type="InterPro" id="IPR045853">
    <property type="entry name" value="Pep_chain_release_fac_I_sf"/>
</dbReference>
<dbReference type="AlphaFoldDB" id="A0AA37QIC4"/>
<comment type="function">
    <text evidence="1 5">Peptide chain release factor 1 directs the termination of translation in response to the peptide chain termination codons UAG and UAA.</text>
</comment>
<proteinExistence type="inferred from homology"/>
<dbReference type="HAMAP" id="MF_00093">
    <property type="entry name" value="Rel_fac_1"/>
    <property type="match status" value="1"/>
</dbReference>
<dbReference type="InterPro" id="IPR005139">
    <property type="entry name" value="PCRF"/>
</dbReference>
<dbReference type="PANTHER" id="PTHR43804">
    <property type="entry name" value="LD18447P"/>
    <property type="match status" value="1"/>
</dbReference>
<dbReference type="PANTHER" id="PTHR43804:SF7">
    <property type="entry name" value="LD18447P"/>
    <property type="match status" value="1"/>
</dbReference>
<sequence length="363" mass="39905">MSTPSAGLPMLRERLAEAVARADEVELALGDPDVARDAKRLAELGREHHRLSAVVDVGRRLERAERELAEARELADVDDAELAAEARAETTRLEAEIAALEQALKPLLIPRDPLDDRPAIVEIRAGTGGDEAALFAADLVRMYTRFIERRGWRIEPIAWSDGTLGGVKESVFKVLGDGAYGMLKWESGVHRVQRVPATEAQGRIHTSAATVAVLPEAEEIDLKIDPNDLRIDVFRSSGPGGQSVNTTDSAVRITHLPSGIVVSQQDQKSQLQNKLKAMEVLRARLLDRMLAERDAERARMRKTQVGTGDRSAKIRTYNFPQSRVTDHRIGLTLHDIARVLDGDLAPLVDALALADVEERLANE</sequence>
<dbReference type="Proteomes" id="UP001161325">
    <property type="component" value="Unassembled WGS sequence"/>
</dbReference>
<dbReference type="Pfam" id="PF03462">
    <property type="entry name" value="PCRF"/>
    <property type="match status" value="1"/>
</dbReference>
<protein>
    <recommendedName>
        <fullName evidence="5 6">Peptide chain release factor 1</fullName>
        <shortName evidence="5">RF-1</shortName>
    </recommendedName>
</protein>
<dbReference type="SMART" id="SM00937">
    <property type="entry name" value="PCRF"/>
    <property type="match status" value="1"/>
</dbReference>
<evidence type="ECO:0000256" key="7">
    <source>
        <dbReference type="SAM" id="Coils"/>
    </source>
</evidence>
<dbReference type="Gene3D" id="3.30.160.20">
    <property type="match status" value="1"/>
</dbReference>
<evidence type="ECO:0000256" key="5">
    <source>
        <dbReference type="HAMAP-Rule" id="MF_00093"/>
    </source>
</evidence>
<dbReference type="FunFam" id="3.30.70.1660:FF:000002">
    <property type="entry name" value="Peptide chain release factor 1"/>
    <property type="match status" value="1"/>
</dbReference>
<dbReference type="GO" id="GO:0005737">
    <property type="term" value="C:cytoplasm"/>
    <property type="evidence" value="ECO:0007669"/>
    <property type="project" value="UniProtKB-SubCell"/>
</dbReference>
<dbReference type="FunFam" id="3.30.160.20:FF:000004">
    <property type="entry name" value="Peptide chain release factor 1"/>
    <property type="match status" value="1"/>
</dbReference>
<keyword evidence="3 5" id="KW-0488">Methylation</keyword>
<evidence type="ECO:0000256" key="6">
    <source>
        <dbReference type="NCBIfam" id="TIGR00019"/>
    </source>
</evidence>
<dbReference type="Pfam" id="PF00472">
    <property type="entry name" value="RF-1"/>
    <property type="match status" value="1"/>
</dbReference>
<keyword evidence="5" id="KW-0963">Cytoplasm</keyword>
<accession>A0AA37QIC4</accession>
<evidence type="ECO:0000256" key="1">
    <source>
        <dbReference type="ARBA" id="ARBA00002986"/>
    </source>
</evidence>
<comment type="caution">
    <text evidence="9">The sequence shown here is derived from an EMBL/GenBank/DDBJ whole genome shotgun (WGS) entry which is preliminary data.</text>
</comment>
<dbReference type="NCBIfam" id="TIGR00019">
    <property type="entry name" value="prfA"/>
    <property type="match status" value="1"/>
</dbReference>
<dbReference type="PROSITE" id="PS00745">
    <property type="entry name" value="RF_PROK_I"/>
    <property type="match status" value="1"/>
</dbReference>
<name>A0AA37QIC4_9BACT</name>
<keyword evidence="7" id="KW-0175">Coiled coil</keyword>
<feature type="coiled-coil region" evidence="7">
    <location>
        <begin position="54"/>
        <end position="103"/>
    </location>
</feature>
<dbReference type="InterPro" id="IPR000352">
    <property type="entry name" value="Pep_chain_release_fac_I"/>
</dbReference>
<comment type="subcellular location">
    <subcellularLocation>
        <location evidence="5">Cytoplasm</location>
    </subcellularLocation>
</comment>